<keyword evidence="1" id="KW-0472">Membrane</keyword>
<keyword evidence="1" id="KW-0812">Transmembrane</keyword>
<accession>A0A6P1ZCH3</accession>
<keyword evidence="1" id="KW-1133">Transmembrane helix</keyword>
<proteinExistence type="predicted"/>
<dbReference type="AlphaFoldDB" id="A0A6P1ZCH3"/>
<feature type="transmembrane region" description="Helical" evidence="1">
    <location>
        <begin position="43"/>
        <end position="63"/>
    </location>
</feature>
<evidence type="ECO:0000313" key="2">
    <source>
        <dbReference type="EMBL" id="TVM30830.1"/>
    </source>
</evidence>
<evidence type="ECO:0000313" key="3">
    <source>
        <dbReference type="Proteomes" id="UP000434052"/>
    </source>
</evidence>
<dbReference type="EMBL" id="QMIF01000019">
    <property type="protein sequence ID" value="TVM30830.1"/>
    <property type="molecule type" value="Genomic_DNA"/>
</dbReference>
<feature type="transmembrane region" description="Helical" evidence="1">
    <location>
        <begin position="12"/>
        <end position="31"/>
    </location>
</feature>
<dbReference type="InterPro" id="IPR008407">
    <property type="entry name" value="Brnchd-chn_aa_trnsp_AzlD"/>
</dbReference>
<gene>
    <name evidence="2" type="ORF">DQK91_19840</name>
</gene>
<sequence>MTPPKPLELLLILVGMAAVTYLPRLIPALFFSSRRLPVALERFLSYVPTAVLAALLAPSILVADGRVQLDISENIFLWASIPAFIVAWRFKSFFGAVVVGMATVAVARLFMG</sequence>
<organism evidence="2 3">
    <name type="scientific">Oceanidesulfovibrio marinus</name>
    <dbReference type="NCBI Taxonomy" id="370038"/>
    <lineage>
        <taxon>Bacteria</taxon>
        <taxon>Pseudomonadati</taxon>
        <taxon>Thermodesulfobacteriota</taxon>
        <taxon>Desulfovibrionia</taxon>
        <taxon>Desulfovibrionales</taxon>
        <taxon>Desulfovibrionaceae</taxon>
        <taxon>Oceanidesulfovibrio</taxon>
    </lineage>
</organism>
<protein>
    <submittedName>
        <fullName evidence="2">AzlD domain-containing protein</fullName>
    </submittedName>
</protein>
<reference evidence="2 3" key="1">
    <citation type="submission" date="2018-06" db="EMBL/GenBank/DDBJ databases">
        <title>Complete genome of Desulfovibrio marinus P48SEP.</title>
        <authorList>
            <person name="Crispim J.S."/>
            <person name="Vidigal P.M.P."/>
            <person name="Silva L.C.F."/>
            <person name="Araujo L.C."/>
            <person name="Laguardia C.N."/>
            <person name="Dias R.S."/>
            <person name="Sousa M.P."/>
            <person name="Paula S.O."/>
            <person name="Silva C."/>
        </authorList>
    </citation>
    <scope>NUCLEOTIDE SEQUENCE [LARGE SCALE GENOMIC DNA]</scope>
    <source>
        <strain evidence="2 3">P48SEP</strain>
    </source>
</reference>
<dbReference type="Pfam" id="PF05437">
    <property type="entry name" value="AzlD"/>
    <property type="match status" value="1"/>
</dbReference>
<feature type="transmembrane region" description="Helical" evidence="1">
    <location>
        <begin position="75"/>
        <end position="107"/>
    </location>
</feature>
<evidence type="ECO:0000256" key="1">
    <source>
        <dbReference type="SAM" id="Phobius"/>
    </source>
</evidence>
<comment type="caution">
    <text evidence="2">The sequence shown here is derived from an EMBL/GenBank/DDBJ whole genome shotgun (WGS) entry which is preliminary data.</text>
</comment>
<name>A0A6P1ZCH3_9BACT</name>
<dbReference type="OrthoDB" id="7870017at2"/>
<dbReference type="Proteomes" id="UP000434052">
    <property type="component" value="Unassembled WGS sequence"/>
</dbReference>